<dbReference type="GO" id="GO:0005737">
    <property type="term" value="C:cytoplasm"/>
    <property type="evidence" value="ECO:0007669"/>
    <property type="project" value="UniProtKB-SubCell"/>
</dbReference>
<dbReference type="PROSITE" id="PS51565">
    <property type="entry name" value="SAM_MT85_SETD3"/>
    <property type="match status" value="1"/>
</dbReference>
<keyword evidence="6" id="KW-0009">Actin-binding</keyword>
<organism evidence="9">
    <name type="scientific">Phallusia mammillata</name>
    <dbReference type="NCBI Taxonomy" id="59560"/>
    <lineage>
        <taxon>Eukaryota</taxon>
        <taxon>Metazoa</taxon>
        <taxon>Chordata</taxon>
        <taxon>Tunicata</taxon>
        <taxon>Ascidiacea</taxon>
        <taxon>Phlebobranchia</taxon>
        <taxon>Ascidiidae</taxon>
        <taxon>Phallusia</taxon>
    </lineage>
</organism>
<proteinExistence type="evidence at transcript level"/>
<protein>
    <recommendedName>
        <fullName evidence="7">protein-histidine N-methyltransferase</fullName>
        <ecNumber evidence="7">2.1.1.85</ecNumber>
    </recommendedName>
</protein>
<evidence type="ECO:0000259" key="8">
    <source>
        <dbReference type="PROSITE" id="PS50280"/>
    </source>
</evidence>
<keyword evidence="3 7" id="KW-0489">Methyltransferase</keyword>
<dbReference type="PANTHER" id="PTHR13271:SF47">
    <property type="entry name" value="ACTIN-HISTIDINE N-METHYLTRANSFERASE"/>
    <property type="match status" value="1"/>
</dbReference>
<dbReference type="SUPFAM" id="SSF82199">
    <property type="entry name" value="SET domain"/>
    <property type="match status" value="1"/>
</dbReference>
<keyword evidence="2" id="KW-0963">Cytoplasm</keyword>
<dbReference type="InterPro" id="IPR050600">
    <property type="entry name" value="SETD3_SETD6_MTase"/>
</dbReference>
<dbReference type="Gene3D" id="3.90.1420.10">
    <property type="entry name" value="Rubisco LSMT, substrate-binding domain"/>
    <property type="match status" value="1"/>
</dbReference>
<sequence>MGKKSRAKQSGKPTGAAIRAKKELLKMATELFKLGVTCPSRQDEWDYYLKLYNAVQEFSRRQSTACKGITPSVDRESAVDGFETWLKESGVSWDKLKLHYFGGELGFGLVAKEDINMKSLLMSIPRTLMITYEEATKSYLDEVIAGNEVLSVMPNVCLALFIHCERCIPNSKYKPFIDIIPSKFNTTLYFTPEEMKHLKGSPSLSTAINQYKSIVRQFALLYQVFHSNHQKSDIAKIPLEAREAFTFDAYRWSVSAVTTRQNKIPTTLLTAYNSDNDDDELLSTIALIPLWDMFNHSNGPLSTTYNVGGKTIDCFAMCDFKSGEEVTICYGGRPNSELLIHNGFVVTENPFDKVKINLGVSPKDPLYKKRTKLLQRLGVVVNGQFPICAMDSNFPTSPDLLAFLRVFHMEEDGLDEWLEKDTKELPALREVYLTGPLVFKADPKMWLYLENRVSLLLMGLNKSLDGELDSMLEDKSLSTHAKLALQLRGEEKRVLTACMEFCKQFRLSLISEKPIESFVNGSSSESADVKESFVRNKVLEKLIKKSQTDEPNDNTESVQNEDNEIIQKLSAVDIETTDSINTTSDNAVVT</sequence>
<dbReference type="Gene3D" id="3.90.1410.10">
    <property type="entry name" value="set domain protein methyltransferase, domain 1"/>
    <property type="match status" value="1"/>
</dbReference>
<evidence type="ECO:0000256" key="3">
    <source>
        <dbReference type="ARBA" id="ARBA00022603"/>
    </source>
</evidence>
<gene>
    <name evidence="9" type="primary">Setd3</name>
</gene>
<evidence type="ECO:0000256" key="4">
    <source>
        <dbReference type="ARBA" id="ARBA00022679"/>
    </source>
</evidence>
<dbReference type="GO" id="GO:0016279">
    <property type="term" value="F:protein-lysine N-methyltransferase activity"/>
    <property type="evidence" value="ECO:0007669"/>
    <property type="project" value="TreeGrafter"/>
</dbReference>
<dbReference type="Pfam" id="PF00856">
    <property type="entry name" value="SET"/>
    <property type="match status" value="1"/>
</dbReference>
<evidence type="ECO:0000256" key="7">
    <source>
        <dbReference type="PROSITE-ProRule" id="PRU00898"/>
    </source>
</evidence>
<accession>A0A6F9DSL3</accession>
<dbReference type="Pfam" id="PF09273">
    <property type="entry name" value="Rubis-subs-bind"/>
    <property type="match status" value="1"/>
</dbReference>
<dbReference type="SUPFAM" id="SSF81822">
    <property type="entry name" value="RuBisCo LSMT C-terminal, substrate-binding domain"/>
    <property type="match status" value="1"/>
</dbReference>
<dbReference type="InterPro" id="IPR046341">
    <property type="entry name" value="SET_dom_sf"/>
</dbReference>
<name>A0A6F9DSL3_9ASCI</name>
<comment type="subcellular location">
    <subcellularLocation>
        <location evidence="1">Cytoplasm</location>
    </subcellularLocation>
</comment>
<dbReference type="InterPro" id="IPR044428">
    <property type="entry name" value="SETD3_SET"/>
</dbReference>
<evidence type="ECO:0000256" key="2">
    <source>
        <dbReference type="ARBA" id="ARBA00022490"/>
    </source>
</evidence>
<dbReference type="AlphaFoldDB" id="A0A6F9DSL3"/>
<keyword evidence="5 7" id="KW-0949">S-adenosyl-L-methionine</keyword>
<comment type="similarity">
    <text evidence="7">Belongs to the class V-like SAM-binding methyltransferase superfamily. SETD3 actin-histidine methyltransferase family.</text>
</comment>
<dbReference type="InterPro" id="IPR015353">
    <property type="entry name" value="Rubisco_LSMT_subst-bd"/>
</dbReference>
<dbReference type="PROSITE" id="PS50280">
    <property type="entry name" value="SET"/>
    <property type="match status" value="1"/>
</dbReference>
<feature type="domain" description="SET" evidence="8">
    <location>
        <begin position="94"/>
        <end position="331"/>
    </location>
</feature>
<dbReference type="InterPro" id="IPR001214">
    <property type="entry name" value="SET_dom"/>
</dbReference>
<dbReference type="EC" id="2.1.1.85" evidence="7"/>
<dbReference type="PANTHER" id="PTHR13271">
    <property type="entry name" value="UNCHARACTERIZED PUTATIVE METHYLTRANSFERASE"/>
    <property type="match status" value="1"/>
</dbReference>
<evidence type="ECO:0000256" key="5">
    <source>
        <dbReference type="ARBA" id="ARBA00022691"/>
    </source>
</evidence>
<evidence type="ECO:0000256" key="1">
    <source>
        <dbReference type="ARBA" id="ARBA00004496"/>
    </source>
</evidence>
<dbReference type="InterPro" id="IPR036464">
    <property type="entry name" value="Rubisco_LSMT_subst-bd_sf"/>
</dbReference>
<evidence type="ECO:0000256" key="6">
    <source>
        <dbReference type="ARBA" id="ARBA00023203"/>
    </source>
</evidence>
<dbReference type="GO" id="GO:0003779">
    <property type="term" value="F:actin binding"/>
    <property type="evidence" value="ECO:0007669"/>
    <property type="project" value="UniProtKB-KW"/>
</dbReference>
<dbReference type="GO" id="GO:0018064">
    <property type="term" value="F:protein-L-histidine N-tele-methyltransferase activity"/>
    <property type="evidence" value="ECO:0007669"/>
    <property type="project" value="UniProtKB-EC"/>
</dbReference>
<comment type="catalytic activity">
    <reaction evidence="7">
        <text>L-histidyl-[protein] + S-adenosyl-L-methionine = N(tele)-methyl-L-histidyl-[protein] + S-adenosyl-L-homocysteine + H(+)</text>
        <dbReference type="Rhea" id="RHEA:19369"/>
        <dbReference type="Rhea" id="RHEA-COMP:9745"/>
        <dbReference type="Rhea" id="RHEA-COMP:11600"/>
        <dbReference type="ChEBI" id="CHEBI:15378"/>
        <dbReference type="ChEBI" id="CHEBI:16367"/>
        <dbReference type="ChEBI" id="CHEBI:29979"/>
        <dbReference type="ChEBI" id="CHEBI:57856"/>
        <dbReference type="ChEBI" id="CHEBI:59789"/>
        <dbReference type="EC" id="2.1.1.85"/>
    </reaction>
</comment>
<evidence type="ECO:0000313" key="9">
    <source>
        <dbReference type="EMBL" id="CAB3265993.1"/>
    </source>
</evidence>
<dbReference type="InterPro" id="IPR025785">
    <property type="entry name" value="SETD3"/>
</dbReference>
<keyword evidence="4 7" id="KW-0808">Transferase</keyword>
<reference evidence="9" key="1">
    <citation type="submission" date="2020-04" db="EMBL/GenBank/DDBJ databases">
        <authorList>
            <person name="Neveu A P."/>
        </authorList>
    </citation>
    <scope>NUCLEOTIDE SEQUENCE</scope>
    <source>
        <tissue evidence="9">Whole embryo</tissue>
    </source>
</reference>
<dbReference type="EMBL" id="LR790131">
    <property type="protein sequence ID" value="CAB3265993.1"/>
    <property type="molecule type" value="mRNA"/>
</dbReference>
<dbReference type="GO" id="GO:0032259">
    <property type="term" value="P:methylation"/>
    <property type="evidence" value="ECO:0007669"/>
    <property type="project" value="UniProtKB-KW"/>
</dbReference>
<dbReference type="CDD" id="cd19176">
    <property type="entry name" value="SET_SETD3"/>
    <property type="match status" value="1"/>
</dbReference>